<comment type="caution">
    <text evidence="2">The sequence shown here is derived from an EMBL/GenBank/DDBJ whole genome shotgun (WGS) entry which is preliminary data.</text>
</comment>
<proteinExistence type="predicted"/>
<protein>
    <submittedName>
        <fullName evidence="2">Uncharacterized protein</fullName>
    </submittedName>
</protein>
<accession>A0A2V3W4F6</accession>
<reference evidence="2 3" key="1">
    <citation type="submission" date="2018-05" db="EMBL/GenBank/DDBJ databases">
        <title>Genomic Encyclopedia of Type Strains, Phase IV (KMG-IV): sequencing the most valuable type-strain genomes for metagenomic binning, comparative biology and taxonomic classification.</title>
        <authorList>
            <person name="Goeker M."/>
        </authorList>
    </citation>
    <scope>NUCLEOTIDE SEQUENCE [LARGE SCALE GENOMIC DNA]</scope>
    <source>
        <strain evidence="2 3">DSM 28556</strain>
    </source>
</reference>
<sequence>MVPIFIIFILIIMFLGNKVTKELNIWQKLGLVIVHASVLFLAVMLTHYIAITVFGFITIGWIKMVVKFMLIVIIVWIVLRSLRYLSLKISAGKFP</sequence>
<evidence type="ECO:0000313" key="3">
    <source>
        <dbReference type="Proteomes" id="UP000247978"/>
    </source>
</evidence>
<evidence type="ECO:0000256" key="1">
    <source>
        <dbReference type="SAM" id="Phobius"/>
    </source>
</evidence>
<dbReference type="Proteomes" id="UP000247978">
    <property type="component" value="Unassembled WGS sequence"/>
</dbReference>
<dbReference type="RefSeq" id="WP_158525705.1">
    <property type="nucleotide sequence ID" value="NZ_JBHUHB010000001.1"/>
</dbReference>
<keyword evidence="1" id="KW-0472">Membrane</keyword>
<dbReference type="EMBL" id="QJJQ01000015">
    <property type="protein sequence ID" value="PXW83639.1"/>
    <property type="molecule type" value="Genomic_DNA"/>
</dbReference>
<evidence type="ECO:0000313" key="2">
    <source>
        <dbReference type="EMBL" id="PXW83639.1"/>
    </source>
</evidence>
<keyword evidence="1" id="KW-0812">Transmembrane</keyword>
<keyword evidence="3" id="KW-1185">Reference proteome</keyword>
<name>A0A2V3W4F6_9BACI</name>
<feature type="transmembrane region" description="Helical" evidence="1">
    <location>
        <begin position="32"/>
        <end position="57"/>
    </location>
</feature>
<keyword evidence="1" id="KW-1133">Transmembrane helix</keyword>
<gene>
    <name evidence="2" type="ORF">DFR56_115112</name>
</gene>
<dbReference type="AlphaFoldDB" id="A0A2V3W4F6"/>
<organism evidence="2 3">
    <name type="scientific">Pseudogracilibacillus auburnensis</name>
    <dbReference type="NCBI Taxonomy" id="1494959"/>
    <lineage>
        <taxon>Bacteria</taxon>
        <taxon>Bacillati</taxon>
        <taxon>Bacillota</taxon>
        <taxon>Bacilli</taxon>
        <taxon>Bacillales</taxon>
        <taxon>Bacillaceae</taxon>
        <taxon>Pseudogracilibacillus</taxon>
    </lineage>
</organism>
<feature type="transmembrane region" description="Helical" evidence="1">
    <location>
        <begin position="64"/>
        <end position="85"/>
    </location>
</feature>